<dbReference type="AlphaFoldDB" id="A0A8T2CIL5"/>
<keyword evidence="2" id="KW-1185">Reference proteome</keyword>
<evidence type="ECO:0000313" key="2">
    <source>
        <dbReference type="Proteomes" id="UP000694240"/>
    </source>
</evidence>
<sequence>MNSVFFSFVPSSCSSSVQRRHIIVQRLIDSRLEQIT</sequence>
<protein>
    <submittedName>
        <fullName evidence="1">Uncharacterized protein</fullName>
    </submittedName>
</protein>
<proteinExistence type="predicted"/>
<comment type="caution">
    <text evidence="1">The sequence shown here is derived from an EMBL/GenBank/DDBJ whole genome shotgun (WGS) entry which is preliminary data.</text>
</comment>
<dbReference type="EMBL" id="JAEFBK010000006">
    <property type="protein sequence ID" value="KAG7594981.1"/>
    <property type="molecule type" value="Genomic_DNA"/>
</dbReference>
<dbReference type="Proteomes" id="UP000694240">
    <property type="component" value="Chromosome 6"/>
</dbReference>
<evidence type="ECO:0000313" key="1">
    <source>
        <dbReference type="EMBL" id="KAG7594981.1"/>
    </source>
</evidence>
<organism evidence="1 2">
    <name type="scientific">Arabidopsis thaliana x Arabidopsis arenosa</name>
    <dbReference type="NCBI Taxonomy" id="1240361"/>
    <lineage>
        <taxon>Eukaryota</taxon>
        <taxon>Viridiplantae</taxon>
        <taxon>Streptophyta</taxon>
        <taxon>Embryophyta</taxon>
        <taxon>Tracheophyta</taxon>
        <taxon>Spermatophyta</taxon>
        <taxon>Magnoliopsida</taxon>
        <taxon>eudicotyledons</taxon>
        <taxon>Gunneridae</taxon>
        <taxon>Pentapetalae</taxon>
        <taxon>rosids</taxon>
        <taxon>malvids</taxon>
        <taxon>Brassicales</taxon>
        <taxon>Brassicaceae</taxon>
        <taxon>Camelineae</taxon>
        <taxon>Arabidopsis</taxon>
    </lineage>
</organism>
<reference evidence="1 2" key="1">
    <citation type="submission" date="2020-12" db="EMBL/GenBank/DDBJ databases">
        <title>Concerted genomic and epigenomic changes stabilize Arabidopsis allopolyploids.</title>
        <authorList>
            <person name="Chen Z."/>
        </authorList>
    </citation>
    <scope>NUCLEOTIDE SEQUENCE [LARGE SCALE GENOMIC DNA]</scope>
    <source>
        <strain evidence="1">Allo738</strain>
        <tissue evidence="1">Leaf</tissue>
    </source>
</reference>
<gene>
    <name evidence="1" type="ORF">ISN45_Aa01g037050</name>
</gene>
<accession>A0A8T2CIL5</accession>
<name>A0A8T2CIL5_9BRAS</name>